<organism evidence="1 2">
    <name type="scientific">Serendipita vermifera MAFF 305830</name>
    <dbReference type="NCBI Taxonomy" id="933852"/>
    <lineage>
        <taxon>Eukaryota</taxon>
        <taxon>Fungi</taxon>
        <taxon>Dikarya</taxon>
        <taxon>Basidiomycota</taxon>
        <taxon>Agaricomycotina</taxon>
        <taxon>Agaricomycetes</taxon>
        <taxon>Sebacinales</taxon>
        <taxon>Serendipitaceae</taxon>
        <taxon>Serendipita</taxon>
    </lineage>
</organism>
<dbReference type="AlphaFoldDB" id="A0A0C3AYY0"/>
<name>A0A0C3AYY0_SERVB</name>
<keyword evidence="2" id="KW-1185">Reference proteome</keyword>
<reference evidence="1 2" key="1">
    <citation type="submission" date="2014-04" db="EMBL/GenBank/DDBJ databases">
        <authorList>
            <consortium name="DOE Joint Genome Institute"/>
            <person name="Kuo A."/>
            <person name="Zuccaro A."/>
            <person name="Kohler A."/>
            <person name="Nagy L.G."/>
            <person name="Floudas D."/>
            <person name="Copeland A."/>
            <person name="Barry K.W."/>
            <person name="Cichocki N."/>
            <person name="Veneault-Fourrey C."/>
            <person name="LaButti K."/>
            <person name="Lindquist E.A."/>
            <person name="Lipzen A."/>
            <person name="Lundell T."/>
            <person name="Morin E."/>
            <person name="Murat C."/>
            <person name="Sun H."/>
            <person name="Tunlid A."/>
            <person name="Henrissat B."/>
            <person name="Grigoriev I.V."/>
            <person name="Hibbett D.S."/>
            <person name="Martin F."/>
            <person name="Nordberg H.P."/>
            <person name="Cantor M.N."/>
            <person name="Hua S.X."/>
        </authorList>
    </citation>
    <scope>NUCLEOTIDE SEQUENCE [LARGE SCALE GENOMIC DNA]</scope>
    <source>
        <strain evidence="1 2">MAFF 305830</strain>
    </source>
</reference>
<dbReference type="Proteomes" id="UP000054097">
    <property type="component" value="Unassembled WGS sequence"/>
</dbReference>
<evidence type="ECO:0000313" key="2">
    <source>
        <dbReference type="Proteomes" id="UP000054097"/>
    </source>
</evidence>
<dbReference type="HOGENOM" id="CLU_2980559_0_0_1"/>
<sequence length="58" mass="6185">MNLKNYRIQGCLGVHMGCDAEYSAQGTSQALSKLAKSKPVYVAVGDVHSLPYADEVGL</sequence>
<dbReference type="OrthoDB" id="6369905at2759"/>
<evidence type="ECO:0000313" key="1">
    <source>
        <dbReference type="EMBL" id="KIM24471.1"/>
    </source>
</evidence>
<proteinExistence type="predicted"/>
<dbReference type="EMBL" id="KN824323">
    <property type="protein sequence ID" value="KIM24471.1"/>
    <property type="molecule type" value="Genomic_DNA"/>
</dbReference>
<accession>A0A0C3AYY0</accession>
<gene>
    <name evidence="1" type="ORF">M408DRAFT_26941</name>
</gene>
<dbReference type="Gene3D" id="3.30.830.10">
    <property type="entry name" value="Metalloenzyme, LuxS/M16 peptidase-like"/>
    <property type="match status" value="1"/>
</dbReference>
<protein>
    <submittedName>
        <fullName evidence="1">Uncharacterized protein</fullName>
    </submittedName>
</protein>
<reference evidence="2" key="2">
    <citation type="submission" date="2015-01" db="EMBL/GenBank/DDBJ databases">
        <title>Evolutionary Origins and Diversification of the Mycorrhizal Mutualists.</title>
        <authorList>
            <consortium name="DOE Joint Genome Institute"/>
            <consortium name="Mycorrhizal Genomics Consortium"/>
            <person name="Kohler A."/>
            <person name="Kuo A."/>
            <person name="Nagy L.G."/>
            <person name="Floudas D."/>
            <person name="Copeland A."/>
            <person name="Barry K.W."/>
            <person name="Cichocki N."/>
            <person name="Veneault-Fourrey C."/>
            <person name="LaButti K."/>
            <person name="Lindquist E.A."/>
            <person name="Lipzen A."/>
            <person name="Lundell T."/>
            <person name="Morin E."/>
            <person name="Murat C."/>
            <person name="Riley R."/>
            <person name="Ohm R."/>
            <person name="Sun H."/>
            <person name="Tunlid A."/>
            <person name="Henrissat B."/>
            <person name="Grigoriev I.V."/>
            <person name="Hibbett D.S."/>
            <person name="Martin F."/>
        </authorList>
    </citation>
    <scope>NUCLEOTIDE SEQUENCE [LARGE SCALE GENOMIC DNA]</scope>
    <source>
        <strain evidence="2">MAFF 305830</strain>
    </source>
</reference>